<dbReference type="EMBL" id="JASAOG010000108">
    <property type="protein sequence ID" value="KAK0051069.1"/>
    <property type="molecule type" value="Genomic_DNA"/>
</dbReference>
<reference evidence="1" key="2">
    <citation type="submission" date="2023-04" db="EMBL/GenBank/DDBJ databases">
        <authorList>
            <person name="Bu L."/>
            <person name="Lu L."/>
            <person name="Laidemitt M.R."/>
            <person name="Zhang S.M."/>
            <person name="Mutuku M."/>
            <person name="Mkoji G."/>
            <person name="Steinauer M."/>
            <person name="Loker E.S."/>
        </authorList>
    </citation>
    <scope>NUCLEOTIDE SEQUENCE</scope>
    <source>
        <strain evidence="1">KasaAsao</strain>
        <tissue evidence="1">Whole Snail</tissue>
    </source>
</reference>
<reference evidence="1" key="1">
    <citation type="journal article" date="2023" name="PLoS Negl. Trop. Dis.">
        <title>A genome sequence for Biomphalaria pfeifferi, the major vector snail for the human-infecting parasite Schistosoma mansoni.</title>
        <authorList>
            <person name="Bu L."/>
            <person name="Lu L."/>
            <person name="Laidemitt M.R."/>
            <person name="Zhang S.M."/>
            <person name="Mutuku M."/>
            <person name="Mkoji G."/>
            <person name="Steinauer M."/>
            <person name="Loker E.S."/>
        </authorList>
    </citation>
    <scope>NUCLEOTIDE SEQUENCE</scope>
    <source>
        <strain evidence="1">KasaAsao</strain>
    </source>
</reference>
<evidence type="ECO:0000313" key="1">
    <source>
        <dbReference type="EMBL" id="KAK0051069.1"/>
    </source>
</evidence>
<gene>
    <name evidence="1" type="ORF">Bpfe_019589</name>
</gene>
<keyword evidence="2" id="KW-1185">Reference proteome</keyword>
<proteinExistence type="predicted"/>
<organism evidence="1 2">
    <name type="scientific">Biomphalaria pfeifferi</name>
    <name type="common">Bloodfluke planorb</name>
    <name type="synonym">Freshwater snail</name>
    <dbReference type="NCBI Taxonomy" id="112525"/>
    <lineage>
        <taxon>Eukaryota</taxon>
        <taxon>Metazoa</taxon>
        <taxon>Spiralia</taxon>
        <taxon>Lophotrochozoa</taxon>
        <taxon>Mollusca</taxon>
        <taxon>Gastropoda</taxon>
        <taxon>Heterobranchia</taxon>
        <taxon>Euthyneura</taxon>
        <taxon>Panpulmonata</taxon>
        <taxon>Hygrophila</taxon>
        <taxon>Lymnaeoidea</taxon>
        <taxon>Planorbidae</taxon>
        <taxon>Biomphalaria</taxon>
    </lineage>
</organism>
<name>A0AAD8BBV7_BIOPF</name>
<dbReference type="GO" id="GO:0016301">
    <property type="term" value="F:kinase activity"/>
    <property type="evidence" value="ECO:0007669"/>
    <property type="project" value="UniProtKB-KW"/>
</dbReference>
<sequence length="72" mass="8626">MSGFAVTTWFHSECIDHSNETWTPRRYEMMTNVHSNETNTKNIREDDCNVHSNETWTPRRYERMTVLCTAVR</sequence>
<protein>
    <submittedName>
        <fullName evidence="1">Calcium/calmodulin-dependent protein kinase type II alpha chain-like X2</fullName>
    </submittedName>
</protein>
<keyword evidence="1" id="KW-0418">Kinase</keyword>
<dbReference type="AlphaFoldDB" id="A0AAD8BBV7"/>
<evidence type="ECO:0000313" key="2">
    <source>
        <dbReference type="Proteomes" id="UP001233172"/>
    </source>
</evidence>
<dbReference type="Proteomes" id="UP001233172">
    <property type="component" value="Unassembled WGS sequence"/>
</dbReference>
<keyword evidence="1" id="KW-0808">Transferase</keyword>
<accession>A0AAD8BBV7</accession>
<comment type="caution">
    <text evidence="1">The sequence shown here is derived from an EMBL/GenBank/DDBJ whole genome shotgun (WGS) entry which is preliminary data.</text>
</comment>